<dbReference type="AlphaFoldDB" id="A0A8S9NPL9"/>
<gene>
    <name evidence="1" type="ORF">F2Q69_00044572</name>
</gene>
<evidence type="ECO:0000313" key="2">
    <source>
        <dbReference type="Proteomes" id="UP000712600"/>
    </source>
</evidence>
<name>A0A8S9NPL9_BRACR</name>
<dbReference type="EMBL" id="QGKX02001621">
    <property type="protein sequence ID" value="KAF3504091.1"/>
    <property type="molecule type" value="Genomic_DNA"/>
</dbReference>
<evidence type="ECO:0000313" key="1">
    <source>
        <dbReference type="EMBL" id="KAF3504091.1"/>
    </source>
</evidence>
<accession>A0A8S9NPL9</accession>
<organism evidence="1 2">
    <name type="scientific">Brassica cretica</name>
    <name type="common">Mustard</name>
    <dbReference type="NCBI Taxonomy" id="69181"/>
    <lineage>
        <taxon>Eukaryota</taxon>
        <taxon>Viridiplantae</taxon>
        <taxon>Streptophyta</taxon>
        <taxon>Embryophyta</taxon>
        <taxon>Tracheophyta</taxon>
        <taxon>Spermatophyta</taxon>
        <taxon>Magnoliopsida</taxon>
        <taxon>eudicotyledons</taxon>
        <taxon>Gunneridae</taxon>
        <taxon>Pentapetalae</taxon>
        <taxon>rosids</taxon>
        <taxon>malvids</taxon>
        <taxon>Brassicales</taxon>
        <taxon>Brassicaceae</taxon>
        <taxon>Brassiceae</taxon>
        <taxon>Brassica</taxon>
    </lineage>
</organism>
<comment type="caution">
    <text evidence="1">The sequence shown here is derived from an EMBL/GenBank/DDBJ whole genome shotgun (WGS) entry which is preliminary data.</text>
</comment>
<sequence>MSMNMEETATVWSLLKSDLRPIEDVVAEFNSKFPRDRRFTACNSLSLLLQARPLALNFLPLLGSVLPIDLMLLPSTDRIIAFAIMYQCYPSEKPSVNPFVSDMMNAACNEQVEKHERSFILHLLQWNSYNKSKEIFCETDVSGDWHALSLDYQHIGISLVYRTRTCLKQGYQVLVLALVGD</sequence>
<dbReference type="PANTHER" id="PTHR15975:SF3">
    <property type="entry name" value="CCR4-NOT TRANSCRIPTION COMPLEX SUBUNIT 11"/>
    <property type="match status" value="1"/>
</dbReference>
<evidence type="ECO:0008006" key="3">
    <source>
        <dbReference type="Google" id="ProtNLM"/>
    </source>
</evidence>
<dbReference type="InterPro" id="IPR019312">
    <property type="entry name" value="CNOT11"/>
</dbReference>
<dbReference type="GO" id="GO:0030014">
    <property type="term" value="C:CCR4-NOT complex"/>
    <property type="evidence" value="ECO:0007669"/>
    <property type="project" value="InterPro"/>
</dbReference>
<proteinExistence type="predicted"/>
<dbReference type="Proteomes" id="UP000712600">
    <property type="component" value="Unassembled WGS sequence"/>
</dbReference>
<dbReference type="PANTHER" id="PTHR15975">
    <property type="entry name" value="CCR4-NOT TRANSCRIPTION COMPLEX SUBUNIT 11"/>
    <property type="match status" value="1"/>
</dbReference>
<protein>
    <recommendedName>
        <fullName evidence="3">CCR4-NOT transcription complex subunit 11</fullName>
    </recommendedName>
</protein>
<reference evidence="1" key="1">
    <citation type="submission" date="2019-12" db="EMBL/GenBank/DDBJ databases">
        <title>Genome sequencing and annotation of Brassica cretica.</title>
        <authorList>
            <person name="Studholme D.J."/>
            <person name="Sarris P."/>
        </authorList>
    </citation>
    <scope>NUCLEOTIDE SEQUENCE</scope>
    <source>
        <strain evidence="1">PFS-109/04</strain>
        <tissue evidence="1">Leaf</tissue>
    </source>
</reference>